<protein>
    <submittedName>
        <fullName evidence="2">Uncharacterized protein</fullName>
    </submittedName>
</protein>
<dbReference type="RefSeq" id="WP_092659869.1">
    <property type="nucleotide sequence ID" value="NZ_JACHBU010000003.1"/>
</dbReference>
<keyword evidence="1" id="KW-0812">Transmembrane</keyword>
<gene>
    <name evidence="2" type="ORF">F4695_001645</name>
</gene>
<feature type="transmembrane region" description="Helical" evidence="1">
    <location>
        <begin position="32"/>
        <end position="49"/>
    </location>
</feature>
<evidence type="ECO:0000313" key="2">
    <source>
        <dbReference type="EMBL" id="MBB6508296.1"/>
    </source>
</evidence>
<keyword evidence="3" id="KW-1185">Reference proteome</keyword>
<keyword evidence="1" id="KW-0472">Membrane</keyword>
<dbReference type="Proteomes" id="UP000585437">
    <property type="component" value="Unassembled WGS sequence"/>
</dbReference>
<proteinExistence type="predicted"/>
<evidence type="ECO:0000256" key="1">
    <source>
        <dbReference type="SAM" id="Phobius"/>
    </source>
</evidence>
<organism evidence="2 3">
    <name type="scientific">Rhizobium soli</name>
    <dbReference type="NCBI Taxonomy" id="424798"/>
    <lineage>
        <taxon>Bacteria</taxon>
        <taxon>Pseudomonadati</taxon>
        <taxon>Pseudomonadota</taxon>
        <taxon>Alphaproteobacteria</taxon>
        <taxon>Hyphomicrobiales</taxon>
        <taxon>Rhizobiaceae</taxon>
        <taxon>Rhizobium/Agrobacterium group</taxon>
        <taxon>Rhizobium</taxon>
    </lineage>
</organism>
<sequence length="54" mass="6185">MTKTISVLLMLAMVVQIIKPLNLPGLRRRMDFWKLALVAFALWSVALLLREFVG</sequence>
<reference evidence="2 3" key="1">
    <citation type="submission" date="2020-08" db="EMBL/GenBank/DDBJ databases">
        <title>The Agave Microbiome: Exploring the role of microbial communities in plant adaptations to desert environments.</title>
        <authorList>
            <person name="Partida-Martinez L.P."/>
        </authorList>
    </citation>
    <scope>NUCLEOTIDE SEQUENCE [LARGE SCALE GENOMIC DNA]</scope>
    <source>
        <strain evidence="2 3">AS3.12</strain>
    </source>
</reference>
<dbReference type="AlphaFoldDB" id="A0A7X0JIM1"/>
<name>A0A7X0JIM1_9HYPH</name>
<accession>A0A7X0JIM1</accession>
<dbReference type="EMBL" id="JACHBU010000003">
    <property type="protein sequence ID" value="MBB6508296.1"/>
    <property type="molecule type" value="Genomic_DNA"/>
</dbReference>
<comment type="caution">
    <text evidence="2">The sequence shown here is derived from an EMBL/GenBank/DDBJ whole genome shotgun (WGS) entry which is preliminary data.</text>
</comment>
<evidence type="ECO:0000313" key="3">
    <source>
        <dbReference type="Proteomes" id="UP000585437"/>
    </source>
</evidence>
<keyword evidence="1" id="KW-1133">Transmembrane helix</keyword>